<protein>
    <submittedName>
        <fullName evidence="1">Uncharacterized protein</fullName>
    </submittedName>
</protein>
<name>A0A2W7C0Y6_9HYPH</name>
<proteinExistence type="predicted"/>
<organism evidence="1 2">
    <name type="scientific">Mesorhizobium kowhaii</name>
    <dbReference type="NCBI Taxonomy" id="1300272"/>
    <lineage>
        <taxon>Bacteria</taxon>
        <taxon>Pseudomonadati</taxon>
        <taxon>Pseudomonadota</taxon>
        <taxon>Alphaproteobacteria</taxon>
        <taxon>Hyphomicrobiales</taxon>
        <taxon>Phyllobacteriaceae</taxon>
        <taxon>Mesorhizobium</taxon>
    </lineage>
</organism>
<comment type="caution">
    <text evidence="1">The sequence shown here is derived from an EMBL/GenBank/DDBJ whole genome shotgun (WGS) entry which is preliminary data.</text>
</comment>
<accession>A0A2W7C0Y6</accession>
<evidence type="ECO:0000313" key="2">
    <source>
        <dbReference type="Proteomes" id="UP000248616"/>
    </source>
</evidence>
<dbReference type="AlphaFoldDB" id="A0A2W7C0Y6"/>
<dbReference type="EMBL" id="MZXV01000042">
    <property type="protein sequence ID" value="PZV36712.1"/>
    <property type="molecule type" value="Genomic_DNA"/>
</dbReference>
<evidence type="ECO:0000313" key="1">
    <source>
        <dbReference type="EMBL" id="PZV36712.1"/>
    </source>
</evidence>
<reference evidence="2" key="1">
    <citation type="submission" date="2017-03" db="EMBL/GenBank/DDBJ databases">
        <authorList>
            <person name="Safronova V.I."/>
            <person name="Sazanova A.L."/>
            <person name="Chirak E.R."/>
        </authorList>
    </citation>
    <scope>NUCLEOTIDE SEQUENCE [LARGE SCALE GENOMIC DNA]</scope>
    <source>
        <strain evidence="2">Ach-343</strain>
    </source>
</reference>
<sequence>MGWDSTIASSDSRFLTTASDLAAETVMADAALQLEQRVEGNCRKGLKFRLLSRKGLADALRGAVQAGIGDVSS</sequence>
<dbReference type="Proteomes" id="UP000248616">
    <property type="component" value="Unassembled WGS sequence"/>
</dbReference>
<keyword evidence="2" id="KW-1185">Reference proteome</keyword>
<gene>
    <name evidence="1" type="ORF">B5V02_20305</name>
</gene>